<feature type="domain" description="SLH" evidence="3">
    <location>
        <begin position="840"/>
        <end position="892"/>
    </location>
</feature>
<dbReference type="CDD" id="cd00063">
    <property type="entry name" value="FN3"/>
    <property type="match status" value="1"/>
</dbReference>
<dbReference type="Proteomes" id="UP000186058">
    <property type="component" value="Unassembled WGS sequence"/>
</dbReference>
<dbReference type="InterPro" id="IPR051465">
    <property type="entry name" value="Cell_Envelope_Struct_Comp"/>
</dbReference>
<proteinExistence type="predicted"/>
<dbReference type="InterPro" id="IPR003961">
    <property type="entry name" value="FN3_dom"/>
</dbReference>
<name>A0ABX3EH92_9BACL</name>
<comment type="caution">
    <text evidence="4">The sequence shown here is derived from an EMBL/GenBank/DDBJ whole genome shotgun (WGS) entry which is preliminary data.</text>
</comment>
<dbReference type="PANTHER" id="PTHR43308:SF5">
    <property type="entry name" value="S-LAYER PROTEIN _ PEPTIDOGLYCAN ENDO-BETA-N-ACETYLGLUCOSAMINIDASE"/>
    <property type="match status" value="1"/>
</dbReference>
<dbReference type="InterPro" id="IPR001119">
    <property type="entry name" value="SLH_dom"/>
</dbReference>
<dbReference type="Gene3D" id="2.60.40.10">
    <property type="entry name" value="Immunoglobulins"/>
    <property type="match status" value="2"/>
</dbReference>
<dbReference type="PROSITE" id="PS50853">
    <property type="entry name" value="FN3"/>
    <property type="match status" value="1"/>
</dbReference>
<dbReference type="SMART" id="SM00060">
    <property type="entry name" value="FN3"/>
    <property type="match status" value="2"/>
</dbReference>
<evidence type="ECO:0000313" key="4">
    <source>
        <dbReference type="EMBL" id="OKP82059.1"/>
    </source>
</evidence>
<dbReference type="Pfam" id="PF00041">
    <property type="entry name" value="fn3"/>
    <property type="match status" value="1"/>
</dbReference>
<sequence>MGKDFRILHIHLGGIILHNILRKISASLAVLMLLALSAPVLTYAASMLKVYYDASTGEISGVIYSDQKDIAMDLIHSNGSKVQVPSSVLGEVYYSDSAKAYWSKVNGTIAQGLVPGYAKVVAGDTRDFAASVTGNVYSFGDAPVAPVIYSTSWSNQTDKSSDISVYWQAFDRYSISYYKFYNNDQFIGITKANTFKIKNLPEHSLNHFKVSAVDVFGRESDFSPTYTMRVRGLMKEVNFLFNGKKPGYALQPNDMLVSFVVSGNAVDQPDTWEDLSLILSDASSDSLYSPYTINHSELSASDFELVNKDGAVFPVSNLYNNNNYFKFIFPVPLKTDEQYILKLTSSASGHEISLPNVNSQYGSAYLYTNAYKNGEADAFVYEYRQKGIVTGDPFAPAKPTGLKASGNGSLYVTWDSNKEDDLEGYLVWLDGSLLTEPIKRTNFTINGLTNGKIYHVNVAAVDKVGNRSLQAYIFPVPQASGGGTSGGGSTPGGGGGSAAGGGGASGPSSSVPAVVAVKSLISVVDLAGVTKALDIALKSENGKVTVPVASDIKQLLLPASSEVINKDNALVVSKDNLSIEIPGGDLEKLKASVPAEQLKDAKISVSFTPLSSDDIAKATSGTTGKSANTAISSAGAAFDFGLSLITADGKETKMSELDFPVTLKLKVNEGVNTPLSGVYYLDAQSGLQYTAGQLESGYLSVQTSHFSKYAVLQYSKSFSDVSATHWASGAIQAMVAQQVVTGTSDLHFSPNQKVTRAEFAAFIARKLNLKAGNASSFSDVGAAKWYADEVAAASAAGIVTGISGSAFAPDKLISRQEMTAMLIKSYLYKNNKSLSTVEASSAFADYSSISKWARPYVAYAHELGLIQGRSGNKFQPLQNATRAEAVQLISRL</sequence>
<dbReference type="InterPro" id="IPR013783">
    <property type="entry name" value="Ig-like_fold"/>
</dbReference>
<dbReference type="SUPFAM" id="SSF49265">
    <property type="entry name" value="Fibronectin type III"/>
    <property type="match status" value="1"/>
</dbReference>
<evidence type="ECO:0000259" key="2">
    <source>
        <dbReference type="PROSITE" id="PS50853"/>
    </source>
</evidence>
<gene>
    <name evidence="4" type="ORF">A3844_24715</name>
</gene>
<dbReference type="PROSITE" id="PS51272">
    <property type="entry name" value="SLH"/>
    <property type="match status" value="3"/>
</dbReference>
<feature type="domain" description="SLH" evidence="3">
    <location>
        <begin position="714"/>
        <end position="777"/>
    </location>
</feature>
<accession>A0ABX3EH92</accession>
<feature type="region of interest" description="Disordered" evidence="1">
    <location>
        <begin position="480"/>
        <end position="504"/>
    </location>
</feature>
<dbReference type="Pfam" id="PF00395">
    <property type="entry name" value="SLH"/>
    <property type="match status" value="3"/>
</dbReference>
<protein>
    <recommendedName>
        <fullName evidence="6">S-layer homology domain-containing protein</fullName>
    </recommendedName>
</protein>
<dbReference type="PANTHER" id="PTHR43308">
    <property type="entry name" value="OUTER MEMBRANE PROTEIN ALPHA-RELATED"/>
    <property type="match status" value="1"/>
</dbReference>
<evidence type="ECO:0000256" key="1">
    <source>
        <dbReference type="SAM" id="MobiDB-lite"/>
    </source>
</evidence>
<organism evidence="4 5">
    <name type="scientific">Paenibacillus helianthi</name>
    <dbReference type="NCBI Taxonomy" id="1349432"/>
    <lineage>
        <taxon>Bacteria</taxon>
        <taxon>Bacillati</taxon>
        <taxon>Bacillota</taxon>
        <taxon>Bacilli</taxon>
        <taxon>Bacillales</taxon>
        <taxon>Paenibacillaceae</taxon>
        <taxon>Paenibacillus</taxon>
    </lineage>
</organism>
<dbReference type="InterPro" id="IPR036116">
    <property type="entry name" value="FN3_sf"/>
</dbReference>
<reference evidence="4 5" key="1">
    <citation type="submission" date="2016-03" db="EMBL/GenBank/DDBJ databases">
        <authorList>
            <person name="Sant'Anna F.H."/>
            <person name="Ambrosini A."/>
            <person name="Souza R."/>
            <person name="Bach E."/>
            <person name="Fernandes G."/>
            <person name="Balsanelli E."/>
            <person name="Baura V.A."/>
            <person name="Souza E.M."/>
            <person name="Passaglia L."/>
        </authorList>
    </citation>
    <scope>NUCLEOTIDE SEQUENCE [LARGE SCALE GENOMIC DNA]</scope>
    <source>
        <strain evidence="4 5">P26E</strain>
    </source>
</reference>
<feature type="domain" description="SLH" evidence="3">
    <location>
        <begin position="778"/>
        <end position="836"/>
    </location>
</feature>
<feature type="domain" description="Fibronectin type-III" evidence="2">
    <location>
        <begin position="395"/>
        <end position="481"/>
    </location>
</feature>
<evidence type="ECO:0008006" key="6">
    <source>
        <dbReference type="Google" id="ProtNLM"/>
    </source>
</evidence>
<evidence type="ECO:0000259" key="3">
    <source>
        <dbReference type="PROSITE" id="PS51272"/>
    </source>
</evidence>
<evidence type="ECO:0000313" key="5">
    <source>
        <dbReference type="Proteomes" id="UP000186058"/>
    </source>
</evidence>
<dbReference type="RefSeq" id="WP_074108814.1">
    <property type="nucleotide sequence ID" value="NZ_LVWI01000070.1"/>
</dbReference>
<dbReference type="EMBL" id="LVWI01000070">
    <property type="protein sequence ID" value="OKP82059.1"/>
    <property type="molecule type" value="Genomic_DNA"/>
</dbReference>
<keyword evidence="5" id="KW-1185">Reference proteome</keyword>